<dbReference type="Proteomes" id="UP000501421">
    <property type="component" value="Chromosome"/>
</dbReference>
<gene>
    <name evidence="1" type="ORF">GsuE55_23050</name>
</gene>
<dbReference type="AlphaFoldDB" id="A0A679FLM0"/>
<name>A0A679FLM0_9BACL</name>
<evidence type="ECO:0000313" key="1">
    <source>
        <dbReference type="EMBL" id="BBW97472.1"/>
    </source>
</evidence>
<evidence type="ECO:0000313" key="2">
    <source>
        <dbReference type="Proteomes" id="UP000501421"/>
    </source>
</evidence>
<organism evidence="1 2">
    <name type="scientific">Geobacillus subterraneus</name>
    <dbReference type="NCBI Taxonomy" id="129338"/>
    <lineage>
        <taxon>Bacteria</taxon>
        <taxon>Bacillati</taxon>
        <taxon>Bacillota</taxon>
        <taxon>Bacilli</taxon>
        <taxon>Bacillales</taxon>
        <taxon>Anoxybacillaceae</taxon>
        <taxon>Geobacillus</taxon>
    </lineage>
</organism>
<keyword evidence="2" id="KW-1185">Reference proteome</keyword>
<proteinExistence type="predicted"/>
<sequence length="56" mass="6375">MTLATRKLKLDTIDINNKLTKPNVITFTFALIAMVNIKETIKLISSRNKKCRINLA</sequence>
<protein>
    <submittedName>
        <fullName evidence="1">Uncharacterized protein</fullName>
    </submittedName>
</protein>
<dbReference type="EMBL" id="AP022557">
    <property type="protein sequence ID" value="BBW97472.1"/>
    <property type="molecule type" value="Genomic_DNA"/>
</dbReference>
<reference evidence="2" key="1">
    <citation type="journal article" date="2020" name="Microbiol. Resour. Announc.">
        <title>Complete Genome Sequence of Geobacillus sp. Strain E55-1, Isolated from Mine Geyser in Japan.</title>
        <authorList>
            <person name="Miyazaki K."/>
            <person name="Hase E."/>
            <person name="Tokito N."/>
        </authorList>
    </citation>
    <scope>NUCLEOTIDE SEQUENCE [LARGE SCALE GENOMIC DNA]</scope>
    <source>
        <strain evidence="2">E55-1</strain>
    </source>
</reference>
<accession>A0A679FLM0</accession>